<dbReference type="GO" id="GO:0005634">
    <property type="term" value="C:nucleus"/>
    <property type="evidence" value="ECO:0007669"/>
    <property type="project" value="TreeGrafter"/>
</dbReference>
<evidence type="ECO:0000256" key="2">
    <source>
        <dbReference type="ARBA" id="ARBA00022801"/>
    </source>
</evidence>
<dbReference type="GO" id="GO:0003676">
    <property type="term" value="F:nucleic acid binding"/>
    <property type="evidence" value="ECO:0007669"/>
    <property type="project" value="InterPro"/>
</dbReference>
<evidence type="ECO:0008006" key="4">
    <source>
        <dbReference type="Google" id="ProtNLM"/>
    </source>
</evidence>
<organism evidence="3">
    <name type="scientific">Ananas comosus var. bracteatus</name>
    <name type="common">red pineapple</name>
    <dbReference type="NCBI Taxonomy" id="296719"/>
    <lineage>
        <taxon>Eukaryota</taxon>
        <taxon>Viridiplantae</taxon>
        <taxon>Streptophyta</taxon>
        <taxon>Embryophyta</taxon>
        <taxon>Tracheophyta</taxon>
        <taxon>Spermatophyta</taxon>
        <taxon>Magnoliopsida</taxon>
        <taxon>Liliopsida</taxon>
        <taxon>Poales</taxon>
        <taxon>Bromeliaceae</taxon>
        <taxon>Bromelioideae</taxon>
        <taxon>Ananas</taxon>
    </lineage>
</organism>
<gene>
    <name evidence="3" type="ORF">CB5_LOCUS13756</name>
</gene>
<dbReference type="PANTHER" id="PTHR13620:SF105">
    <property type="entry name" value="OS01G0737700 PROTEIN"/>
    <property type="match status" value="1"/>
</dbReference>
<dbReference type="GO" id="GO:0005737">
    <property type="term" value="C:cytoplasm"/>
    <property type="evidence" value="ECO:0007669"/>
    <property type="project" value="TreeGrafter"/>
</dbReference>
<keyword evidence="1" id="KW-0540">Nuclease</keyword>
<proteinExistence type="predicted"/>
<dbReference type="InterPro" id="IPR051132">
    <property type="entry name" value="3-5_Exonuclease_domain"/>
</dbReference>
<dbReference type="PANTHER" id="PTHR13620">
    <property type="entry name" value="3-5 EXONUCLEASE"/>
    <property type="match status" value="1"/>
</dbReference>
<evidence type="ECO:0000313" key="3">
    <source>
        <dbReference type="EMBL" id="CAD1830545.1"/>
    </source>
</evidence>
<sequence length="186" mass="21185">MDQRNHPTLQPPLRGRRPRQRHVIGLEVACQPNGSIALLQLCVGNRCLIYQLLHSYSDSDSDSDGDGDSDDDYSAGELFSFFRDDRFCFVAAGVDEVAYRLRRAHSFLVRNTADLGEMAATRLGREDLQRAGLERLARKVMGLKMDALAEVQMSEWWRRHLSRQQIACASVHAFVSFELGRILFER</sequence>
<evidence type="ECO:0000256" key="1">
    <source>
        <dbReference type="ARBA" id="ARBA00022722"/>
    </source>
</evidence>
<dbReference type="GO" id="GO:0008408">
    <property type="term" value="F:3'-5' exonuclease activity"/>
    <property type="evidence" value="ECO:0007669"/>
    <property type="project" value="TreeGrafter"/>
</dbReference>
<accession>A0A6V7PI39</accession>
<dbReference type="InterPro" id="IPR036397">
    <property type="entry name" value="RNaseH_sf"/>
</dbReference>
<dbReference type="EMBL" id="LR862148">
    <property type="protein sequence ID" value="CAD1830545.1"/>
    <property type="molecule type" value="Genomic_DNA"/>
</dbReference>
<dbReference type="InterPro" id="IPR012337">
    <property type="entry name" value="RNaseH-like_sf"/>
</dbReference>
<name>A0A6V7PI39_ANACO</name>
<dbReference type="AlphaFoldDB" id="A0A6V7PI39"/>
<reference evidence="3" key="1">
    <citation type="submission" date="2020-07" db="EMBL/GenBank/DDBJ databases">
        <authorList>
            <person name="Lin J."/>
        </authorList>
    </citation>
    <scope>NUCLEOTIDE SEQUENCE</scope>
</reference>
<dbReference type="SUPFAM" id="SSF53098">
    <property type="entry name" value="Ribonuclease H-like"/>
    <property type="match status" value="1"/>
</dbReference>
<keyword evidence="2" id="KW-0378">Hydrolase</keyword>
<protein>
    <recommendedName>
        <fullName evidence="4">3'-5' exonuclease domain-containing protein</fullName>
    </recommendedName>
</protein>
<dbReference type="Gene3D" id="3.30.420.10">
    <property type="entry name" value="Ribonuclease H-like superfamily/Ribonuclease H"/>
    <property type="match status" value="1"/>
</dbReference>